<reference evidence="1" key="1">
    <citation type="submission" date="2022-06" db="EMBL/GenBank/DDBJ databases">
        <title>Complete genome sequences of two strains of the flax pathogen Septoria linicola.</title>
        <authorList>
            <person name="Lapalu N."/>
            <person name="Simon A."/>
            <person name="Demenou B."/>
            <person name="Paumier D."/>
            <person name="Guillot M.-P."/>
            <person name="Gout L."/>
            <person name="Valade R."/>
        </authorList>
    </citation>
    <scope>NUCLEOTIDE SEQUENCE</scope>
    <source>
        <strain evidence="1">SE15195</strain>
    </source>
</reference>
<accession>A0A9Q9AZK3</accession>
<proteinExistence type="predicted"/>
<protein>
    <submittedName>
        <fullName evidence="1">Uncharacterized protein</fullName>
    </submittedName>
</protein>
<dbReference type="AlphaFoldDB" id="A0A9Q9AZK3"/>
<organism evidence="1 2">
    <name type="scientific">Septoria linicola</name>
    <dbReference type="NCBI Taxonomy" id="215465"/>
    <lineage>
        <taxon>Eukaryota</taxon>
        <taxon>Fungi</taxon>
        <taxon>Dikarya</taxon>
        <taxon>Ascomycota</taxon>
        <taxon>Pezizomycotina</taxon>
        <taxon>Dothideomycetes</taxon>
        <taxon>Dothideomycetidae</taxon>
        <taxon>Mycosphaerellales</taxon>
        <taxon>Mycosphaerellaceae</taxon>
        <taxon>Septoria</taxon>
    </lineage>
</organism>
<dbReference type="Proteomes" id="UP001056384">
    <property type="component" value="Chromosome 6"/>
</dbReference>
<gene>
    <name evidence="1" type="ORF">Slin15195_G080810</name>
</gene>
<sequence length="94" mass="10403">MHERYTAASAVQSYHAAIRDAVDLFVSIRSSSDFEPVRNCLCSGLATCEPGGSFREEKLVEGIRMILDAHIICFRAGYVEIGDESKILLYDTGE</sequence>
<name>A0A9Q9AZK3_9PEZI</name>
<keyword evidence="2" id="KW-1185">Reference proteome</keyword>
<evidence type="ECO:0000313" key="2">
    <source>
        <dbReference type="Proteomes" id="UP001056384"/>
    </source>
</evidence>
<evidence type="ECO:0000313" key="1">
    <source>
        <dbReference type="EMBL" id="USW54762.1"/>
    </source>
</evidence>
<dbReference type="EMBL" id="CP099423">
    <property type="protein sequence ID" value="USW54762.1"/>
    <property type="molecule type" value="Genomic_DNA"/>
</dbReference>